<dbReference type="Gene3D" id="3.90.190.20">
    <property type="entry name" value="Mur ligase, C-terminal domain"/>
    <property type="match status" value="1"/>
</dbReference>
<proteinExistence type="inferred from homology"/>
<dbReference type="SUPFAM" id="SSF51984">
    <property type="entry name" value="MurCD N-terminal domain"/>
    <property type="match status" value="1"/>
</dbReference>
<evidence type="ECO:0000256" key="5">
    <source>
        <dbReference type="ARBA" id="ARBA00022741"/>
    </source>
</evidence>
<dbReference type="GO" id="GO:0005524">
    <property type="term" value="F:ATP binding"/>
    <property type="evidence" value="ECO:0007669"/>
    <property type="project" value="UniProtKB-UniRule"/>
</dbReference>
<keyword evidence="5 7" id="KW-0547">Nucleotide-binding</keyword>
<keyword evidence="4 7" id="KW-0436">Ligase</keyword>
<evidence type="ECO:0000256" key="3">
    <source>
        <dbReference type="ARBA" id="ARBA00022490"/>
    </source>
</evidence>
<evidence type="ECO:0000256" key="4">
    <source>
        <dbReference type="ARBA" id="ARBA00022598"/>
    </source>
</evidence>
<sequence length="470" mass="52231">MVINFSGKKVLIMGLGLHGGALAVVRWLLKHGATITITDTKTKAQLTASLDKINKLSKAKQIKYTLGRHKAVDFSDQDLIIQNPAVPSGNKFLHLAKKNNIPIVNEAVLFFWLYQGQSIGVTGTRGKSTTATLIHQILKTKIKTNVVAGNIATNPLFEVLEKLKKDALPVLELSSWHLEVMDNYHISPHIAVVTNVLVDHLNRYKNFNSYKEAKRVILKYQSKQDKVILNADNLFTRSFAKRAKATVYFYSLNKKVKGTYLKNNKMYFSSGSKESLVMDTKGIKILGQHNLSNILAAVCVAKLVGIPNKKIAQAVNNFSGVPYRLEYKGKIAQLDVYNDSTSTTPDATIAAIYAMGQKNILLLAGGQDKNLDYKKLAKTIKAKVSKVILFSGTGSLKLVKELKKIKFAPDKMFTDINSLKQAFKIAGQDKNKSGVLLFSPAAASFNMFKNEFDRARQFDTLVYDAQKKKK</sequence>
<organism evidence="11 12">
    <name type="scientific">Candidatus Komeilibacteria bacterium RIFOXYC1_FULL_37_11</name>
    <dbReference type="NCBI Taxonomy" id="1798555"/>
    <lineage>
        <taxon>Bacteria</taxon>
        <taxon>Candidatus Komeiliibacteriota</taxon>
    </lineage>
</organism>
<dbReference type="GO" id="GO:0008360">
    <property type="term" value="P:regulation of cell shape"/>
    <property type="evidence" value="ECO:0007669"/>
    <property type="project" value="UniProtKB-KW"/>
</dbReference>
<evidence type="ECO:0000313" key="12">
    <source>
        <dbReference type="Proteomes" id="UP000177626"/>
    </source>
</evidence>
<reference evidence="11 12" key="1">
    <citation type="journal article" date="2016" name="Nat. Commun.">
        <title>Thousands of microbial genomes shed light on interconnected biogeochemical processes in an aquifer system.</title>
        <authorList>
            <person name="Anantharaman K."/>
            <person name="Brown C.T."/>
            <person name="Hug L.A."/>
            <person name="Sharon I."/>
            <person name="Castelle C.J."/>
            <person name="Probst A.J."/>
            <person name="Thomas B.C."/>
            <person name="Singh A."/>
            <person name="Wilkins M.J."/>
            <person name="Karaoz U."/>
            <person name="Brodie E.L."/>
            <person name="Williams K.H."/>
            <person name="Hubbard S.S."/>
            <person name="Banfield J.F."/>
        </authorList>
    </citation>
    <scope>NUCLEOTIDE SEQUENCE [LARGE SCALE GENOMIC DNA]</scope>
</reference>
<keyword evidence="6 7" id="KW-0067">ATP-binding</keyword>
<dbReference type="EC" id="6.3.2.9" evidence="7 8"/>
<evidence type="ECO:0000256" key="2">
    <source>
        <dbReference type="ARBA" id="ARBA00004752"/>
    </source>
</evidence>
<dbReference type="SUPFAM" id="SSF53623">
    <property type="entry name" value="MurD-like peptide ligases, catalytic domain"/>
    <property type="match status" value="1"/>
</dbReference>
<comment type="similarity">
    <text evidence="7">Belongs to the MurCDEF family.</text>
</comment>
<accession>A0A1G2C260</accession>
<dbReference type="Pfam" id="PF02875">
    <property type="entry name" value="Mur_ligase_C"/>
    <property type="match status" value="1"/>
</dbReference>
<evidence type="ECO:0000313" key="11">
    <source>
        <dbReference type="EMBL" id="OGY94670.1"/>
    </source>
</evidence>
<feature type="binding site" evidence="7">
    <location>
        <begin position="123"/>
        <end position="129"/>
    </location>
    <ligand>
        <name>ATP</name>
        <dbReference type="ChEBI" id="CHEBI:30616"/>
    </ligand>
</feature>
<dbReference type="InterPro" id="IPR013221">
    <property type="entry name" value="Mur_ligase_cen"/>
</dbReference>
<comment type="subcellular location">
    <subcellularLocation>
        <location evidence="1 7 8">Cytoplasm</location>
    </subcellularLocation>
</comment>
<evidence type="ECO:0000256" key="6">
    <source>
        <dbReference type="ARBA" id="ARBA00022840"/>
    </source>
</evidence>
<name>A0A1G2C260_9BACT</name>
<dbReference type="PANTHER" id="PTHR43692:SF1">
    <property type="entry name" value="UDP-N-ACETYLMURAMOYLALANINE--D-GLUTAMATE LIGASE"/>
    <property type="match status" value="1"/>
</dbReference>
<dbReference type="InterPro" id="IPR036565">
    <property type="entry name" value="Mur-like_cat_sf"/>
</dbReference>
<keyword evidence="7 8" id="KW-0961">Cell wall biogenesis/degradation</keyword>
<dbReference type="NCBIfam" id="TIGR01087">
    <property type="entry name" value="murD"/>
    <property type="match status" value="1"/>
</dbReference>
<keyword evidence="7 8" id="KW-0132">Cell division</keyword>
<comment type="caution">
    <text evidence="11">The sequence shown here is derived from an EMBL/GenBank/DDBJ whole genome shotgun (WGS) entry which is preliminary data.</text>
</comment>
<keyword evidence="7 8" id="KW-0573">Peptidoglycan synthesis</keyword>
<evidence type="ECO:0000256" key="8">
    <source>
        <dbReference type="RuleBase" id="RU003664"/>
    </source>
</evidence>
<evidence type="ECO:0000256" key="1">
    <source>
        <dbReference type="ARBA" id="ARBA00004496"/>
    </source>
</evidence>
<protein>
    <recommendedName>
        <fullName evidence="7 8">UDP-N-acetylmuramoylalanine--D-glutamate ligase</fullName>
        <ecNumber evidence="7 8">6.3.2.9</ecNumber>
    </recommendedName>
    <alternativeName>
        <fullName evidence="7">D-glutamic acid-adding enzyme</fullName>
    </alternativeName>
    <alternativeName>
        <fullName evidence="7">UDP-N-acetylmuramoyl-L-alanyl-D-glutamate synthetase</fullName>
    </alternativeName>
</protein>
<dbReference type="GO" id="GO:0009252">
    <property type="term" value="P:peptidoglycan biosynthetic process"/>
    <property type="evidence" value="ECO:0007669"/>
    <property type="project" value="UniProtKB-UniRule"/>
</dbReference>
<dbReference type="Gene3D" id="3.40.50.720">
    <property type="entry name" value="NAD(P)-binding Rossmann-like Domain"/>
    <property type="match status" value="1"/>
</dbReference>
<dbReference type="GO" id="GO:0008764">
    <property type="term" value="F:UDP-N-acetylmuramoylalanine-D-glutamate ligase activity"/>
    <property type="evidence" value="ECO:0007669"/>
    <property type="project" value="UniProtKB-UniRule"/>
</dbReference>
<dbReference type="Pfam" id="PF08245">
    <property type="entry name" value="Mur_ligase_M"/>
    <property type="match status" value="1"/>
</dbReference>
<dbReference type="GO" id="GO:0005737">
    <property type="term" value="C:cytoplasm"/>
    <property type="evidence" value="ECO:0007669"/>
    <property type="project" value="UniProtKB-SubCell"/>
</dbReference>
<dbReference type="Gene3D" id="3.40.1190.10">
    <property type="entry name" value="Mur-like, catalytic domain"/>
    <property type="match status" value="1"/>
</dbReference>
<keyword evidence="7 8" id="KW-0133">Cell shape</keyword>
<evidence type="ECO:0000259" key="9">
    <source>
        <dbReference type="Pfam" id="PF02875"/>
    </source>
</evidence>
<dbReference type="UniPathway" id="UPA00219"/>
<dbReference type="Pfam" id="PF21799">
    <property type="entry name" value="MurD-like_N"/>
    <property type="match status" value="1"/>
</dbReference>
<dbReference type="InterPro" id="IPR005762">
    <property type="entry name" value="MurD"/>
</dbReference>
<keyword evidence="3 7" id="KW-0963">Cytoplasm</keyword>
<evidence type="ECO:0000259" key="10">
    <source>
        <dbReference type="Pfam" id="PF08245"/>
    </source>
</evidence>
<dbReference type="InterPro" id="IPR004101">
    <property type="entry name" value="Mur_ligase_C"/>
</dbReference>
<evidence type="ECO:0000256" key="7">
    <source>
        <dbReference type="HAMAP-Rule" id="MF_00639"/>
    </source>
</evidence>
<dbReference type="AlphaFoldDB" id="A0A1G2C260"/>
<dbReference type="Proteomes" id="UP000177626">
    <property type="component" value="Unassembled WGS sequence"/>
</dbReference>
<dbReference type="EMBL" id="MHKQ01000005">
    <property type="protein sequence ID" value="OGY94670.1"/>
    <property type="molecule type" value="Genomic_DNA"/>
</dbReference>
<dbReference type="PANTHER" id="PTHR43692">
    <property type="entry name" value="UDP-N-ACETYLMURAMOYLALANINE--D-GLUTAMATE LIGASE"/>
    <property type="match status" value="1"/>
</dbReference>
<gene>
    <name evidence="7" type="primary">murD</name>
    <name evidence="11" type="ORF">A2406_02500</name>
</gene>
<dbReference type="GO" id="GO:0071555">
    <property type="term" value="P:cell wall organization"/>
    <property type="evidence" value="ECO:0007669"/>
    <property type="project" value="UniProtKB-KW"/>
</dbReference>
<dbReference type="InterPro" id="IPR036615">
    <property type="entry name" value="Mur_ligase_C_dom_sf"/>
</dbReference>
<feature type="domain" description="Mur ligase C-terminal" evidence="9">
    <location>
        <begin position="324"/>
        <end position="439"/>
    </location>
</feature>
<comment type="catalytic activity">
    <reaction evidence="7 8">
        <text>UDP-N-acetyl-alpha-D-muramoyl-L-alanine + D-glutamate + ATP = UDP-N-acetyl-alpha-D-muramoyl-L-alanyl-D-glutamate + ADP + phosphate + H(+)</text>
        <dbReference type="Rhea" id="RHEA:16429"/>
        <dbReference type="ChEBI" id="CHEBI:15378"/>
        <dbReference type="ChEBI" id="CHEBI:29986"/>
        <dbReference type="ChEBI" id="CHEBI:30616"/>
        <dbReference type="ChEBI" id="CHEBI:43474"/>
        <dbReference type="ChEBI" id="CHEBI:83898"/>
        <dbReference type="ChEBI" id="CHEBI:83900"/>
        <dbReference type="ChEBI" id="CHEBI:456216"/>
        <dbReference type="EC" id="6.3.2.9"/>
    </reaction>
</comment>
<dbReference type="SUPFAM" id="SSF53244">
    <property type="entry name" value="MurD-like peptide ligases, peptide-binding domain"/>
    <property type="match status" value="1"/>
</dbReference>
<dbReference type="GO" id="GO:0051301">
    <property type="term" value="P:cell division"/>
    <property type="evidence" value="ECO:0007669"/>
    <property type="project" value="UniProtKB-KW"/>
</dbReference>
<comment type="function">
    <text evidence="7 8">Cell wall formation. Catalyzes the addition of glutamate to the nucleotide precursor UDP-N-acetylmuramoyl-L-alanine (UMA).</text>
</comment>
<feature type="domain" description="Mur ligase central" evidence="10">
    <location>
        <begin position="121"/>
        <end position="301"/>
    </location>
</feature>
<keyword evidence="7 8" id="KW-0131">Cell cycle</keyword>
<comment type="pathway">
    <text evidence="2 7 8">Cell wall biogenesis; peptidoglycan biosynthesis.</text>
</comment>
<dbReference type="HAMAP" id="MF_00639">
    <property type="entry name" value="MurD"/>
    <property type="match status" value="1"/>
</dbReference>